<dbReference type="AlphaFoldDB" id="A0A0A7EFW4"/>
<keyword evidence="3" id="KW-1185">Reference proteome</keyword>
<proteinExistence type="predicted"/>
<dbReference type="STRING" id="1348114.OM33_10000"/>
<feature type="transmembrane region" description="Helical" evidence="1">
    <location>
        <begin position="21"/>
        <end position="40"/>
    </location>
</feature>
<sequence length="92" mass="10492">MSLISEPIGWSRSIAKSKSRVILFTAMHFAVLLLAIWLLFEKVSVQQPLSTLSFQDFLISSSLILFIGGFYPCLYLYAIYRLLEINKLTSDN</sequence>
<dbReference type="HOGENOM" id="CLU_2411019_0_0_6"/>
<feature type="transmembrane region" description="Helical" evidence="1">
    <location>
        <begin position="60"/>
        <end position="80"/>
    </location>
</feature>
<accession>A0A0A7EFW4</accession>
<evidence type="ECO:0000313" key="2">
    <source>
        <dbReference type="EMBL" id="AIY65443.1"/>
    </source>
</evidence>
<dbReference type="Proteomes" id="UP000030341">
    <property type="component" value="Chromosome 1"/>
</dbReference>
<dbReference type="EMBL" id="CP009888">
    <property type="protein sequence ID" value="AIY65443.1"/>
    <property type="molecule type" value="Genomic_DNA"/>
</dbReference>
<gene>
    <name evidence="2" type="ORF">OM33_10000</name>
</gene>
<keyword evidence="1" id="KW-0472">Membrane</keyword>
<organism evidence="2 3">
    <name type="scientific">Pseudoalteromonas piratica</name>
    <dbReference type="NCBI Taxonomy" id="1348114"/>
    <lineage>
        <taxon>Bacteria</taxon>
        <taxon>Pseudomonadati</taxon>
        <taxon>Pseudomonadota</taxon>
        <taxon>Gammaproteobacteria</taxon>
        <taxon>Alteromonadales</taxon>
        <taxon>Pseudoalteromonadaceae</taxon>
        <taxon>Pseudoalteromonas</taxon>
    </lineage>
</organism>
<keyword evidence="1" id="KW-1133">Transmembrane helix</keyword>
<dbReference type="OrthoDB" id="9953012at2"/>
<protein>
    <submittedName>
        <fullName evidence="2">Uncharacterized protein</fullName>
    </submittedName>
</protein>
<keyword evidence="1" id="KW-0812">Transmembrane</keyword>
<dbReference type="eggNOG" id="ENOG50344JE">
    <property type="taxonomic scope" value="Bacteria"/>
</dbReference>
<reference evidence="2 3" key="1">
    <citation type="submission" date="2014-11" db="EMBL/GenBank/DDBJ databases">
        <title>Complete Genome Sequence of Pseudoalteromonas sp. Strain OCN003 Isolated from Kaneohe Bay, Oahu, Hawaii.</title>
        <authorList>
            <person name="Beurmann S."/>
            <person name="Videau P."/>
            <person name="Ushijima B."/>
            <person name="Smith A.M."/>
            <person name="Aeby G.S."/>
            <person name="Callahan S.M."/>
            <person name="Belcaid M."/>
        </authorList>
    </citation>
    <scope>NUCLEOTIDE SEQUENCE [LARGE SCALE GENOMIC DNA]</scope>
    <source>
        <strain evidence="2 3">OCN003</strain>
    </source>
</reference>
<dbReference type="KEGG" id="pseo:OM33_10000"/>
<evidence type="ECO:0000313" key="3">
    <source>
        <dbReference type="Proteomes" id="UP000030341"/>
    </source>
</evidence>
<evidence type="ECO:0000256" key="1">
    <source>
        <dbReference type="SAM" id="Phobius"/>
    </source>
</evidence>
<dbReference type="RefSeq" id="WP_038641332.1">
    <property type="nucleotide sequence ID" value="NZ_CP009888.1"/>
</dbReference>
<name>A0A0A7EFW4_9GAMM</name>